<evidence type="ECO:0000313" key="3">
    <source>
        <dbReference type="EMBL" id="RZB52161.1"/>
    </source>
</evidence>
<reference evidence="3 4" key="2">
    <citation type="submission" date="2018-09" db="EMBL/GenBank/DDBJ databases">
        <title>A high-quality reference genome of wild soybean provides a powerful tool to mine soybean genomes.</title>
        <authorList>
            <person name="Xie M."/>
            <person name="Chung C.Y.L."/>
            <person name="Li M.-W."/>
            <person name="Wong F.-L."/>
            <person name="Chan T.-F."/>
            <person name="Lam H.-M."/>
        </authorList>
    </citation>
    <scope>NUCLEOTIDE SEQUENCE [LARGE SCALE GENOMIC DNA]</scope>
    <source>
        <strain evidence="4">cv. W05</strain>
        <tissue evidence="3">Hypocotyl of etiolated seedlings</tissue>
    </source>
</reference>
<keyword evidence="4" id="KW-1185">Reference proteome</keyword>
<feature type="compositionally biased region" description="Basic residues" evidence="1">
    <location>
        <begin position="95"/>
        <end position="112"/>
    </location>
</feature>
<dbReference type="Proteomes" id="UP000053555">
    <property type="component" value="Unassembled WGS sequence"/>
</dbReference>
<reference evidence="2" key="1">
    <citation type="submission" date="2014-07" db="EMBL/GenBank/DDBJ databases">
        <title>Identification of a novel salt tolerance gene in wild soybean by whole-genome sequencing.</title>
        <authorList>
            <person name="Lam H.-M."/>
            <person name="Qi X."/>
            <person name="Li M.-W."/>
            <person name="Liu X."/>
            <person name="Xie M."/>
            <person name="Ni M."/>
            <person name="Xu X."/>
        </authorList>
    </citation>
    <scope>NUCLEOTIDE SEQUENCE [LARGE SCALE GENOMIC DNA]</scope>
    <source>
        <tissue evidence="2">Root</tissue>
    </source>
</reference>
<name>A0A0B2PN98_GLYSO</name>
<dbReference type="Proteomes" id="UP000289340">
    <property type="component" value="Chromosome 18"/>
</dbReference>
<organism evidence="2">
    <name type="scientific">Glycine soja</name>
    <name type="common">Wild soybean</name>
    <dbReference type="NCBI Taxonomy" id="3848"/>
    <lineage>
        <taxon>Eukaryota</taxon>
        <taxon>Viridiplantae</taxon>
        <taxon>Streptophyta</taxon>
        <taxon>Embryophyta</taxon>
        <taxon>Tracheophyta</taxon>
        <taxon>Spermatophyta</taxon>
        <taxon>Magnoliopsida</taxon>
        <taxon>eudicotyledons</taxon>
        <taxon>Gunneridae</taxon>
        <taxon>Pentapetalae</taxon>
        <taxon>rosids</taxon>
        <taxon>fabids</taxon>
        <taxon>Fabales</taxon>
        <taxon>Fabaceae</taxon>
        <taxon>Papilionoideae</taxon>
        <taxon>50 kb inversion clade</taxon>
        <taxon>NPAAA clade</taxon>
        <taxon>indigoferoid/millettioid clade</taxon>
        <taxon>Phaseoleae</taxon>
        <taxon>Glycine</taxon>
        <taxon>Glycine subgen. Soja</taxon>
    </lineage>
</organism>
<dbReference type="AlphaFoldDB" id="A0A0B2PN98"/>
<evidence type="ECO:0000313" key="4">
    <source>
        <dbReference type="Proteomes" id="UP000289340"/>
    </source>
</evidence>
<evidence type="ECO:0000313" key="2">
    <source>
        <dbReference type="EMBL" id="KHN10580.1"/>
    </source>
</evidence>
<gene>
    <name evidence="3" type="ORF">D0Y65_048555</name>
    <name evidence="2" type="ORF">glysoja_042508</name>
</gene>
<evidence type="ECO:0000256" key="1">
    <source>
        <dbReference type="SAM" id="MobiDB-lite"/>
    </source>
</evidence>
<proteinExistence type="predicted"/>
<protein>
    <submittedName>
        <fullName evidence="2">Uncharacterized protein</fullName>
    </submittedName>
</protein>
<dbReference type="EMBL" id="QZWG01000018">
    <property type="protein sequence ID" value="RZB52161.1"/>
    <property type="molecule type" value="Genomic_DNA"/>
</dbReference>
<sequence>MHFRRRGTGNPVAIMHVSMSSKEAPFDMPNNFNAFSTSISISALTHLDRRHHPSPRLTMHSISVDLICTLCGTHWIQVLPTVEALVPEHDGGGGVRKRKKEKGGKRKRRRKKTSGELPQLGIASSGD</sequence>
<accession>A0A0B2PN98</accession>
<dbReference type="EMBL" id="KN664259">
    <property type="protein sequence ID" value="KHN10580.1"/>
    <property type="molecule type" value="Genomic_DNA"/>
</dbReference>
<feature type="region of interest" description="Disordered" evidence="1">
    <location>
        <begin position="86"/>
        <end position="127"/>
    </location>
</feature>